<sequence>MAGMTAATLTASIDPPPGEQASARRRGRPRFGRAAVLVIFGLYFAVPILASFLFTVDDPVKGFSLSAYSQIFSVAGLWPALRLSLELAVATIAVVYLLLIPAVVAVRLGGPRLRTFVELVCTLPLVVPSIALTAGITSVLRWGSDNMVPGQTTFIQQLLIDIQNPSFPVILLLAYVVMALPLAYRTLDAGMRALDVRTLLEAAQNNGAGRTRAIVTVILPNLRGALLNTAFLTLALVLGEFTVSSILGFVPFAVWIVNGNAAGQGPVTVAVSIVSLVLTWLLLLVLSAGGGRRGAAAPANQ</sequence>
<comment type="similarity">
    <text evidence="8">Belongs to the binding-protein-dependent transport system permease family.</text>
</comment>
<dbReference type="PANTHER" id="PTHR43357:SF4">
    <property type="entry name" value="INNER MEMBRANE ABC TRANSPORTER PERMEASE PROTEIN YDCV"/>
    <property type="match status" value="1"/>
</dbReference>
<evidence type="ECO:0000313" key="12">
    <source>
        <dbReference type="Proteomes" id="UP001592528"/>
    </source>
</evidence>
<name>A0ABV6US57_9ACTN</name>
<dbReference type="RefSeq" id="WP_084715400.1">
    <property type="nucleotide sequence ID" value="NZ_JBHEZZ010000014.1"/>
</dbReference>
<reference evidence="11 12" key="1">
    <citation type="submission" date="2024-09" db="EMBL/GenBank/DDBJ databases">
        <authorList>
            <person name="Lee S.D."/>
        </authorList>
    </citation>
    <scope>NUCLEOTIDE SEQUENCE [LARGE SCALE GENOMIC DNA]</scope>
    <source>
        <strain evidence="11 12">N1-5</strain>
    </source>
</reference>
<keyword evidence="2 8" id="KW-0813">Transport</keyword>
<accession>A0ABV6US57</accession>
<feature type="domain" description="ABC transmembrane type-1" evidence="10">
    <location>
        <begin position="83"/>
        <end position="286"/>
    </location>
</feature>
<dbReference type="PROSITE" id="PS50928">
    <property type="entry name" value="ABC_TM1"/>
    <property type="match status" value="1"/>
</dbReference>
<keyword evidence="6 8" id="KW-1133">Transmembrane helix</keyword>
<dbReference type="Pfam" id="PF00528">
    <property type="entry name" value="BPD_transp_1"/>
    <property type="match status" value="1"/>
</dbReference>
<dbReference type="EMBL" id="JBHEZZ010000014">
    <property type="protein sequence ID" value="MFC1404278.1"/>
    <property type="molecule type" value="Genomic_DNA"/>
</dbReference>
<feature type="transmembrane region" description="Helical" evidence="8">
    <location>
        <begin position="34"/>
        <end position="56"/>
    </location>
</feature>
<dbReference type="InterPro" id="IPR000515">
    <property type="entry name" value="MetI-like"/>
</dbReference>
<comment type="caution">
    <text evidence="11">The sequence shown here is derived from an EMBL/GenBank/DDBJ whole genome shotgun (WGS) entry which is preliminary data.</text>
</comment>
<evidence type="ECO:0000256" key="3">
    <source>
        <dbReference type="ARBA" id="ARBA00022475"/>
    </source>
</evidence>
<feature type="transmembrane region" description="Helical" evidence="8">
    <location>
        <begin position="231"/>
        <end position="255"/>
    </location>
</feature>
<evidence type="ECO:0000256" key="2">
    <source>
        <dbReference type="ARBA" id="ARBA00022448"/>
    </source>
</evidence>
<protein>
    <submittedName>
        <fullName evidence="11">ABC transporter permease</fullName>
    </submittedName>
</protein>
<evidence type="ECO:0000256" key="9">
    <source>
        <dbReference type="SAM" id="MobiDB-lite"/>
    </source>
</evidence>
<feature type="transmembrane region" description="Helical" evidence="8">
    <location>
        <begin position="267"/>
        <end position="286"/>
    </location>
</feature>
<keyword evidence="12" id="KW-1185">Reference proteome</keyword>
<feature type="transmembrane region" description="Helical" evidence="8">
    <location>
        <begin position="87"/>
        <end position="109"/>
    </location>
</feature>
<evidence type="ECO:0000256" key="6">
    <source>
        <dbReference type="ARBA" id="ARBA00022989"/>
    </source>
</evidence>
<proteinExistence type="inferred from homology"/>
<keyword evidence="5 8" id="KW-0812">Transmembrane</keyword>
<dbReference type="CDD" id="cd06261">
    <property type="entry name" value="TM_PBP2"/>
    <property type="match status" value="1"/>
</dbReference>
<evidence type="ECO:0000313" key="11">
    <source>
        <dbReference type="EMBL" id="MFC1404278.1"/>
    </source>
</evidence>
<keyword evidence="3" id="KW-1003">Cell membrane</keyword>
<dbReference type="Gene3D" id="1.10.3720.10">
    <property type="entry name" value="MetI-like"/>
    <property type="match status" value="1"/>
</dbReference>
<evidence type="ECO:0000256" key="5">
    <source>
        <dbReference type="ARBA" id="ARBA00022692"/>
    </source>
</evidence>
<feature type="region of interest" description="Disordered" evidence="9">
    <location>
        <begin position="1"/>
        <end position="26"/>
    </location>
</feature>
<evidence type="ECO:0000256" key="1">
    <source>
        <dbReference type="ARBA" id="ARBA00004429"/>
    </source>
</evidence>
<evidence type="ECO:0000256" key="4">
    <source>
        <dbReference type="ARBA" id="ARBA00022519"/>
    </source>
</evidence>
<dbReference type="Proteomes" id="UP001592528">
    <property type="component" value="Unassembled WGS sequence"/>
</dbReference>
<organism evidence="11 12">
    <name type="scientific">Streptacidiphilus cavernicola</name>
    <dbReference type="NCBI Taxonomy" id="3342716"/>
    <lineage>
        <taxon>Bacteria</taxon>
        <taxon>Bacillati</taxon>
        <taxon>Actinomycetota</taxon>
        <taxon>Actinomycetes</taxon>
        <taxon>Kitasatosporales</taxon>
        <taxon>Streptomycetaceae</taxon>
        <taxon>Streptacidiphilus</taxon>
    </lineage>
</organism>
<keyword evidence="7 8" id="KW-0472">Membrane</keyword>
<dbReference type="PANTHER" id="PTHR43357">
    <property type="entry name" value="INNER MEMBRANE ABC TRANSPORTER PERMEASE PROTEIN YDCV"/>
    <property type="match status" value="1"/>
</dbReference>
<gene>
    <name evidence="11" type="ORF">ACEZDJ_23580</name>
</gene>
<evidence type="ECO:0000256" key="8">
    <source>
        <dbReference type="RuleBase" id="RU363032"/>
    </source>
</evidence>
<feature type="transmembrane region" description="Helical" evidence="8">
    <location>
        <begin position="116"/>
        <end position="140"/>
    </location>
</feature>
<dbReference type="SUPFAM" id="SSF161098">
    <property type="entry name" value="MetI-like"/>
    <property type="match status" value="1"/>
</dbReference>
<keyword evidence="4" id="KW-0997">Cell inner membrane</keyword>
<dbReference type="InterPro" id="IPR035906">
    <property type="entry name" value="MetI-like_sf"/>
</dbReference>
<feature type="transmembrane region" description="Helical" evidence="8">
    <location>
        <begin position="166"/>
        <end position="184"/>
    </location>
</feature>
<comment type="subcellular location">
    <subcellularLocation>
        <location evidence="1">Cell inner membrane</location>
        <topology evidence="1">Multi-pass membrane protein</topology>
    </subcellularLocation>
    <subcellularLocation>
        <location evidence="8">Cell membrane</location>
        <topology evidence="8">Multi-pass membrane protein</topology>
    </subcellularLocation>
</comment>
<evidence type="ECO:0000256" key="7">
    <source>
        <dbReference type="ARBA" id="ARBA00023136"/>
    </source>
</evidence>
<evidence type="ECO:0000259" key="10">
    <source>
        <dbReference type="PROSITE" id="PS50928"/>
    </source>
</evidence>